<dbReference type="GO" id="GO:0008253">
    <property type="term" value="F:5'-nucleotidase activity"/>
    <property type="evidence" value="ECO:0007669"/>
    <property type="project" value="InterPro"/>
</dbReference>
<dbReference type="Proteomes" id="UP000032229">
    <property type="component" value="Chromosome"/>
</dbReference>
<dbReference type="PANTHER" id="PTHR47478">
    <property type="match status" value="1"/>
</dbReference>
<dbReference type="STRING" id="1454006.AW14_01280"/>
<dbReference type="EMBL" id="CP007202">
    <property type="protein sequence ID" value="AJR02479.1"/>
    <property type="molecule type" value="Genomic_DNA"/>
</dbReference>
<dbReference type="PANTHER" id="PTHR47478:SF1">
    <property type="entry name" value="PYRIMIDINE 5'-NUCLEOTIDASE YJJG"/>
    <property type="match status" value="1"/>
</dbReference>
<dbReference type="InterPro" id="IPR023214">
    <property type="entry name" value="HAD_sf"/>
</dbReference>
<dbReference type="SUPFAM" id="SSF56784">
    <property type="entry name" value="HAD-like"/>
    <property type="match status" value="1"/>
</dbReference>
<evidence type="ECO:0000313" key="1">
    <source>
        <dbReference type="EMBL" id="AJR02479.1"/>
    </source>
</evidence>
<gene>
    <name evidence="1" type="ORF">AW14_01280</name>
</gene>
<keyword evidence="2" id="KW-1185">Reference proteome</keyword>
<reference evidence="1 2" key="1">
    <citation type="submission" date="2014-02" db="EMBL/GenBank/DDBJ databases">
        <authorList>
            <person name="Young C.-C."/>
            <person name="Hameed A."/>
            <person name="Huang H.-C."/>
            <person name="Shahina M."/>
        </authorList>
    </citation>
    <scope>NUCLEOTIDE SEQUENCE [LARGE SCALE GENOMIC DNA]</scope>
    <source>
        <strain evidence="1 2">CC-SAMT-1</strain>
    </source>
</reference>
<dbReference type="InterPro" id="IPR011951">
    <property type="entry name" value="HAD-SF_hydro_IA_YjjG/PynA"/>
</dbReference>
<organism evidence="1 2">
    <name type="scientific">Siansivirga zeaxanthinifaciens CC-SAMT-1</name>
    <dbReference type="NCBI Taxonomy" id="1454006"/>
    <lineage>
        <taxon>Bacteria</taxon>
        <taxon>Pseudomonadati</taxon>
        <taxon>Bacteroidota</taxon>
        <taxon>Flavobacteriia</taxon>
        <taxon>Flavobacteriales</taxon>
        <taxon>Flavobacteriaceae</taxon>
        <taxon>Siansivirga</taxon>
    </lineage>
</organism>
<dbReference type="Pfam" id="PF00702">
    <property type="entry name" value="Hydrolase"/>
    <property type="match status" value="1"/>
</dbReference>
<evidence type="ECO:0000313" key="2">
    <source>
        <dbReference type="Proteomes" id="UP000032229"/>
    </source>
</evidence>
<dbReference type="InterPro" id="IPR036412">
    <property type="entry name" value="HAD-like_sf"/>
</dbReference>
<dbReference type="HOGENOM" id="CLU_045011_8_1_10"/>
<dbReference type="AlphaFoldDB" id="A0A0C5WAT0"/>
<dbReference type="OrthoDB" id="9802350at2"/>
<dbReference type="Gene3D" id="1.10.150.240">
    <property type="entry name" value="Putative phosphatase, domain 2"/>
    <property type="match status" value="1"/>
</dbReference>
<dbReference type="KEGG" id="sze:AW14_01280"/>
<proteinExistence type="predicted"/>
<dbReference type="SFLD" id="SFLDG01129">
    <property type="entry name" value="C1.5:_HAD__Beta-PGM__Phosphata"/>
    <property type="match status" value="1"/>
</dbReference>
<dbReference type="NCBIfam" id="TIGR02254">
    <property type="entry name" value="YjjG_YfnB"/>
    <property type="match status" value="1"/>
</dbReference>
<dbReference type="Gene3D" id="3.40.50.1000">
    <property type="entry name" value="HAD superfamily/HAD-like"/>
    <property type="match status" value="1"/>
</dbReference>
<accession>A0A0C5WAT0</accession>
<dbReference type="RefSeq" id="WP_044637156.1">
    <property type="nucleotide sequence ID" value="NZ_CP007202.1"/>
</dbReference>
<dbReference type="InterPro" id="IPR023198">
    <property type="entry name" value="PGP-like_dom2"/>
</dbReference>
<protein>
    <submittedName>
        <fullName evidence="1">Haloacid dehalogenase</fullName>
    </submittedName>
</protein>
<name>A0A0C5WAT0_9FLAO</name>
<sequence length="229" mass="27034">MKINGITDVFFDLDHTLWDFDKNSALTFSKIFNLNNIQVDLAEFLKHYNEINFNYWKLYRDEKIAKEKLRFGRLNDTFTAINHKVEEATFYKLSEDYITYLTDNNYLFENTIEILNYLSDRYHLHILSNGFEEVQNKKLLKSNIHHYFKTIVNGETFGVKKPNPKIFYYAIEKAQTTADKSVMIGDGFEADILGAIDVGMEVVYFDEFKKSNHANIRTINNLIELKNYL</sequence>
<dbReference type="InterPro" id="IPR006439">
    <property type="entry name" value="HAD-SF_hydro_IA"/>
</dbReference>
<dbReference type="SFLD" id="SFLDS00003">
    <property type="entry name" value="Haloacid_Dehalogenase"/>
    <property type="match status" value="1"/>
</dbReference>
<dbReference type="InterPro" id="IPR052550">
    <property type="entry name" value="Pyrimidine_5'-ntase_YjjG"/>
</dbReference>
<dbReference type="PATRIC" id="fig|1454006.5.peg.239"/>
<dbReference type="NCBIfam" id="TIGR01549">
    <property type="entry name" value="HAD-SF-IA-v1"/>
    <property type="match status" value="1"/>
</dbReference>